<dbReference type="GeneTree" id="ENSGT00950000183207"/>
<comment type="similarity">
    <text evidence="1">Belongs to the copper/topaquinone oxidase family.</text>
</comment>
<keyword evidence="4" id="KW-1185">Reference proteome</keyword>
<dbReference type="EC" id="1.4.3.-" evidence="1"/>
<name>A0A8C5PYG5_9ANUR</name>
<dbReference type="InterPro" id="IPR036460">
    <property type="entry name" value="Cu_amine_oxidase_C_sf"/>
</dbReference>
<feature type="domain" description="Copper amine oxidase catalytic" evidence="2">
    <location>
        <begin position="18"/>
        <end position="101"/>
    </location>
</feature>
<accession>A0A8C5PYG5</accession>
<evidence type="ECO:0000259" key="2">
    <source>
        <dbReference type="Pfam" id="PF01179"/>
    </source>
</evidence>
<protein>
    <recommendedName>
        <fullName evidence="1">Amine oxidase</fullName>
        <ecNumber evidence="1">1.4.3.-</ecNumber>
    </recommendedName>
</protein>
<dbReference type="GO" id="GO:0048038">
    <property type="term" value="F:quinone binding"/>
    <property type="evidence" value="ECO:0007669"/>
    <property type="project" value="InterPro"/>
</dbReference>
<evidence type="ECO:0000256" key="1">
    <source>
        <dbReference type="RuleBase" id="RU000672"/>
    </source>
</evidence>
<dbReference type="InterPro" id="IPR015798">
    <property type="entry name" value="Cu_amine_oxidase_C"/>
</dbReference>
<dbReference type="Ensembl" id="ENSLLET00000030666.1">
    <property type="protein sequence ID" value="ENSLLEP00000029528.1"/>
    <property type="gene ID" value="ENSLLEG00000018688.1"/>
</dbReference>
<keyword evidence="1" id="KW-0801">TPQ</keyword>
<reference evidence="3" key="1">
    <citation type="submission" date="2025-08" db="UniProtKB">
        <authorList>
            <consortium name="Ensembl"/>
        </authorList>
    </citation>
    <scope>IDENTIFICATION</scope>
</reference>
<dbReference type="PANTHER" id="PTHR10638:SF4">
    <property type="entry name" value="RETINA-SPECIFIC COPPER AMINE OXIDASE"/>
    <property type="match status" value="1"/>
</dbReference>
<dbReference type="GO" id="GO:0005886">
    <property type="term" value="C:plasma membrane"/>
    <property type="evidence" value="ECO:0007669"/>
    <property type="project" value="TreeGrafter"/>
</dbReference>
<dbReference type="InterPro" id="IPR049947">
    <property type="entry name" value="Cu_Am_Ox_Cu-bd"/>
</dbReference>
<dbReference type="GO" id="GO:0005507">
    <property type="term" value="F:copper ion binding"/>
    <property type="evidence" value="ECO:0007669"/>
    <property type="project" value="InterPro"/>
</dbReference>
<comment type="PTM">
    <text evidence="1">Topaquinone (TPQ) is generated by copper-dependent autoxidation of a specific tyrosyl residue.</text>
</comment>
<keyword evidence="1" id="KW-0186">Copper</keyword>
<sequence length="112" mass="12775">TFEKFEFECKPNSEMKHSVIRLCVYSSYKLAITKHKDQEHESSSIYHQNDPWNPTVKFSNFINDEDIKDTDLVAWITAGFLHIPHAEDIPNTVTAGNGVGAPLRSFLPGTFY</sequence>
<proteinExistence type="inferred from homology"/>
<comment type="cofactor">
    <cofactor evidence="1">
        <name>Cu cation</name>
        <dbReference type="ChEBI" id="CHEBI:23378"/>
    </cofactor>
    <text evidence="1">Contains 1 topaquinone per subunit.</text>
</comment>
<keyword evidence="1" id="KW-0479">Metal-binding</keyword>
<reference evidence="3" key="2">
    <citation type="submission" date="2025-09" db="UniProtKB">
        <authorList>
            <consortium name="Ensembl"/>
        </authorList>
    </citation>
    <scope>IDENTIFICATION</scope>
</reference>
<dbReference type="PANTHER" id="PTHR10638">
    <property type="entry name" value="COPPER AMINE OXIDASE"/>
    <property type="match status" value="1"/>
</dbReference>
<evidence type="ECO:0000313" key="3">
    <source>
        <dbReference type="Ensembl" id="ENSLLEP00000029528.1"/>
    </source>
</evidence>
<organism evidence="3 4">
    <name type="scientific">Leptobrachium leishanense</name>
    <name type="common">Leishan spiny toad</name>
    <dbReference type="NCBI Taxonomy" id="445787"/>
    <lineage>
        <taxon>Eukaryota</taxon>
        <taxon>Metazoa</taxon>
        <taxon>Chordata</taxon>
        <taxon>Craniata</taxon>
        <taxon>Vertebrata</taxon>
        <taxon>Euteleostomi</taxon>
        <taxon>Amphibia</taxon>
        <taxon>Batrachia</taxon>
        <taxon>Anura</taxon>
        <taxon>Pelobatoidea</taxon>
        <taxon>Megophryidae</taxon>
        <taxon>Leptobrachium</taxon>
    </lineage>
</organism>
<dbReference type="GO" id="GO:0009308">
    <property type="term" value="P:amine metabolic process"/>
    <property type="evidence" value="ECO:0007669"/>
    <property type="project" value="UniProtKB-UniRule"/>
</dbReference>
<dbReference type="InterPro" id="IPR000269">
    <property type="entry name" value="Cu_amine_oxidase"/>
</dbReference>
<dbReference type="Proteomes" id="UP000694569">
    <property type="component" value="Unplaced"/>
</dbReference>
<evidence type="ECO:0000313" key="4">
    <source>
        <dbReference type="Proteomes" id="UP000694569"/>
    </source>
</evidence>
<dbReference type="Gene3D" id="2.70.98.20">
    <property type="entry name" value="Copper amine oxidase, catalytic domain"/>
    <property type="match status" value="1"/>
</dbReference>
<dbReference type="PROSITE" id="PS01165">
    <property type="entry name" value="COPPER_AMINE_OXID_2"/>
    <property type="match status" value="1"/>
</dbReference>
<dbReference type="SUPFAM" id="SSF49998">
    <property type="entry name" value="Amine oxidase catalytic domain"/>
    <property type="match status" value="1"/>
</dbReference>
<dbReference type="GO" id="GO:0008131">
    <property type="term" value="F:primary methylamine oxidase activity"/>
    <property type="evidence" value="ECO:0007669"/>
    <property type="project" value="InterPro"/>
</dbReference>
<keyword evidence="1" id="KW-0560">Oxidoreductase</keyword>
<dbReference type="AlphaFoldDB" id="A0A8C5PYG5"/>
<dbReference type="Pfam" id="PF01179">
    <property type="entry name" value="Cu_amine_oxid"/>
    <property type="match status" value="1"/>
</dbReference>